<organism evidence="2 3">
    <name type="scientific">Lactococcus lactis subsp. lactis</name>
    <name type="common">Streptococcus lactis</name>
    <dbReference type="NCBI Taxonomy" id="1360"/>
    <lineage>
        <taxon>Bacteria</taxon>
        <taxon>Bacillati</taxon>
        <taxon>Bacillota</taxon>
        <taxon>Bacilli</taxon>
        <taxon>Lactobacillales</taxon>
        <taxon>Streptococcaceae</taxon>
        <taxon>Lactococcus</taxon>
    </lineage>
</organism>
<sequence>MTSVLGVDIDILLSVAFPDAVGSPTLFNSSRYLSILMTLLISIVLEEFFVIGTVVSLVVFPSMEVLSEMSYLGVSTTIFPLFSDAFAFISTIPSSLVV</sequence>
<reference evidence="3" key="1">
    <citation type="submission" date="2016-08" db="EMBL/GenBank/DDBJ databases">
        <title>Comparative genomics of Lactococcus lactis strain WFLU12 isolated from the gastrointestinal tract of wild olive flounder (Paralichythys olivaceus).</title>
        <authorList>
            <person name="Nguyen T.L."/>
            <person name="Kim D.-H."/>
        </authorList>
    </citation>
    <scope>NUCLEOTIDE SEQUENCE [LARGE SCALE GENOMIC DNA]</scope>
    <source>
        <strain evidence="3">WFLU12</strain>
    </source>
</reference>
<evidence type="ECO:0000313" key="2">
    <source>
        <dbReference type="EMBL" id="PUA16171.1"/>
    </source>
</evidence>
<dbReference type="EMBL" id="PKRZ01000001">
    <property type="protein sequence ID" value="PUA16171.1"/>
    <property type="molecule type" value="Genomic_DNA"/>
</dbReference>
<evidence type="ECO:0000256" key="1">
    <source>
        <dbReference type="SAM" id="Phobius"/>
    </source>
</evidence>
<gene>
    <name evidence="2" type="ORF">CYU10_001268</name>
</gene>
<evidence type="ECO:0000313" key="3">
    <source>
        <dbReference type="Proteomes" id="UP000234865"/>
    </source>
</evidence>
<name>A0A2R7Y094_LACLL</name>
<keyword evidence="1" id="KW-0472">Membrane</keyword>
<dbReference type="AlphaFoldDB" id="A0A2R7Y094"/>
<keyword evidence="1" id="KW-0812">Transmembrane</keyword>
<dbReference type="Proteomes" id="UP000234865">
    <property type="component" value="Unassembled WGS sequence"/>
</dbReference>
<feature type="transmembrane region" description="Helical" evidence="1">
    <location>
        <begin position="71"/>
        <end position="92"/>
    </location>
</feature>
<feature type="transmembrane region" description="Helical" evidence="1">
    <location>
        <begin position="32"/>
        <end position="59"/>
    </location>
</feature>
<keyword evidence="1" id="KW-1133">Transmembrane helix</keyword>
<accession>A0A2R7Y094</accession>
<comment type="caution">
    <text evidence="2">The sequence shown here is derived from an EMBL/GenBank/DDBJ whole genome shotgun (WGS) entry which is preliminary data.</text>
</comment>
<protein>
    <submittedName>
        <fullName evidence="2">Uncharacterized protein</fullName>
    </submittedName>
</protein>
<proteinExistence type="predicted"/>